<protein>
    <recommendedName>
        <fullName evidence="15">Bifunctional inhibitor/plant lipid transfer protein/seed storage helical domain-containing protein</fullName>
    </recommendedName>
</protein>
<keyword evidence="5" id="KW-1003">Cell membrane</keyword>
<evidence type="ECO:0000256" key="8">
    <source>
        <dbReference type="ARBA" id="ARBA00023121"/>
    </source>
</evidence>
<dbReference type="GO" id="GO:0098552">
    <property type="term" value="C:side of membrane"/>
    <property type="evidence" value="ECO:0007669"/>
    <property type="project" value="UniProtKB-KW"/>
</dbReference>
<dbReference type="SMART" id="SM00499">
    <property type="entry name" value="AAI"/>
    <property type="match status" value="1"/>
</dbReference>
<evidence type="ECO:0000256" key="13">
    <source>
        <dbReference type="SAM" id="Phobius"/>
    </source>
</evidence>
<organism evidence="16 17">
    <name type="scientific">Cannabis sativa</name>
    <name type="common">Hemp</name>
    <name type="synonym">Marijuana</name>
    <dbReference type="NCBI Taxonomy" id="3483"/>
    <lineage>
        <taxon>Eukaryota</taxon>
        <taxon>Viridiplantae</taxon>
        <taxon>Streptophyta</taxon>
        <taxon>Embryophyta</taxon>
        <taxon>Tracheophyta</taxon>
        <taxon>Spermatophyta</taxon>
        <taxon>Magnoliopsida</taxon>
        <taxon>eudicotyledons</taxon>
        <taxon>Gunneridae</taxon>
        <taxon>Pentapetalae</taxon>
        <taxon>rosids</taxon>
        <taxon>fabids</taxon>
        <taxon>Rosales</taxon>
        <taxon>Cannabaceae</taxon>
        <taxon>Cannabis</taxon>
    </lineage>
</organism>
<name>A0A803RCN9_CANSA</name>
<keyword evidence="13" id="KW-1133">Transmembrane helix</keyword>
<evidence type="ECO:0000259" key="15">
    <source>
        <dbReference type="SMART" id="SM00499"/>
    </source>
</evidence>
<dbReference type="InterPro" id="IPR016140">
    <property type="entry name" value="Bifunc_inhib/LTP/seed_store"/>
</dbReference>
<dbReference type="Gene3D" id="1.10.110.10">
    <property type="entry name" value="Plant lipid-transfer and hydrophobic proteins"/>
    <property type="match status" value="1"/>
</dbReference>
<evidence type="ECO:0000256" key="5">
    <source>
        <dbReference type="ARBA" id="ARBA00022475"/>
    </source>
</evidence>
<evidence type="ECO:0000256" key="14">
    <source>
        <dbReference type="SAM" id="SignalP"/>
    </source>
</evidence>
<reference evidence="16" key="1">
    <citation type="submission" date="2018-11" db="EMBL/GenBank/DDBJ databases">
        <authorList>
            <person name="Grassa J C."/>
        </authorList>
    </citation>
    <scope>NUCLEOTIDE SEQUENCE [LARGE SCALE GENOMIC DNA]</scope>
</reference>
<accession>A0A803RCN9</accession>
<dbReference type="GO" id="GO:0008289">
    <property type="term" value="F:lipid binding"/>
    <property type="evidence" value="ECO:0007669"/>
    <property type="project" value="UniProtKB-KW"/>
</dbReference>
<dbReference type="PRINTS" id="PR00382">
    <property type="entry name" value="LIPIDTRNSFER"/>
</dbReference>
<keyword evidence="11" id="KW-0449">Lipoprotein</keyword>
<dbReference type="PANTHER" id="PTHR33044">
    <property type="entry name" value="BIFUNCTIONAL INHIBITOR/LIPID-TRANSFER PROTEIN/SEED STORAGE 2S ALBUMIN SUPERFAMILY PROTEIN-RELATED"/>
    <property type="match status" value="1"/>
</dbReference>
<dbReference type="InterPro" id="IPR043325">
    <property type="entry name" value="LTSS"/>
</dbReference>
<sequence>MGLKKTELGVALVLLLAILLGRATAQSSCSSSLMSLAPCLNYITGNSSSNPSSSCCSSLTSVVQSSPQCLCSVLNGGATSFGITVNRTLALSLPGACKVNTPPLSQCNAANSPTGSAIPPATSPSAADSPNTNTPDASITPSASDIPSGVGGGSKSTDGINTSGSGGTGIKAILNFVLFLVFIVSCSSNYSSFFLF</sequence>
<dbReference type="GO" id="GO:0006869">
    <property type="term" value="P:lipid transport"/>
    <property type="evidence" value="ECO:0007669"/>
    <property type="project" value="InterPro"/>
</dbReference>
<keyword evidence="8" id="KW-0446">Lipid-binding</keyword>
<dbReference type="InterPro" id="IPR036312">
    <property type="entry name" value="Bifun_inhib/LTP/seed_sf"/>
</dbReference>
<evidence type="ECO:0000256" key="12">
    <source>
        <dbReference type="SAM" id="MobiDB-lite"/>
    </source>
</evidence>
<dbReference type="EnsemblPlants" id="novel_model_980_5bd9a17a">
    <property type="protein sequence ID" value="cds.novel_model_980_5bd9a17a"/>
    <property type="gene ID" value="novel_gene_554_5bd9a17a"/>
</dbReference>
<comment type="similarity">
    <text evidence="3">Belongs to the plant LTP family.</text>
</comment>
<dbReference type="SUPFAM" id="SSF47699">
    <property type="entry name" value="Bifunctional inhibitor/lipid-transfer protein/seed storage 2S albumin"/>
    <property type="match status" value="1"/>
</dbReference>
<evidence type="ECO:0000256" key="6">
    <source>
        <dbReference type="ARBA" id="ARBA00022622"/>
    </source>
</evidence>
<dbReference type="InterPro" id="IPR000528">
    <property type="entry name" value="Plant_nsLTP"/>
</dbReference>
<reference evidence="16" key="2">
    <citation type="submission" date="2021-03" db="UniProtKB">
        <authorList>
            <consortium name="EnsemblPlants"/>
        </authorList>
    </citation>
    <scope>IDENTIFICATION</scope>
</reference>
<dbReference type="AlphaFoldDB" id="A0A803RCN9"/>
<dbReference type="FunFam" id="1.10.110.10:FF:000001">
    <property type="entry name" value="Bifunctional inhibitor/lipid-transfer protein/seed storage 2S albumin superfamily protein"/>
    <property type="match status" value="1"/>
</dbReference>
<evidence type="ECO:0000256" key="10">
    <source>
        <dbReference type="ARBA" id="ARBA00023180"/>
    </source>
</evidence>
<feature type="compositionally biased region" description="Low complexity" evidence="12">
    <location>
        <begin position="113"/>
        <end position="130"/>
    </location>
</feature>
<dbReference type="Gramene" id="novel_model_980_5bd9a17a">
    <property type="protein sequence ID" value="cds.novel_model_980_5bd9a17a"/>
    <property type="gene ID" value="novel_gene_554_5bd9a17a"/>
</dbReference>
<gene>
    <name evidence="16" type="primary">LOC115702374</name>
</gene>
<keyword evidence="10" id="KW-0325">Glycoprotein</keyword>
<evidence type="ECO:0000256" key="2">
    <source>
        <dbReference type="ARBA" id="ARBA00004609"/>
    </source>
</evidence>
<keyword evidence="6" id="KW-0336">GPI-anchor</keyword>
<evidence type="ECO:0000256" key="9">
    <source>
        <dbReference type="ARBA" id="ARBA00023157"/>
    </source>
</evidence>
<feature type="domain" description="Bifunctional inhibitor/plant lipid transfer protein/seed storage helical" evidence="15">
    <location>
        <begin position="29"/>
        <end position="107"/>
    </location>
</feature>
<keyword evidence="7 14" id="KW-0732">Signal</keyword>
<comment type="subcellular location">
    <subcellularLocation>
        <location evidence="2">Cell membrane</location>
        <topology evidence="2">Lipid-anchor</topology>
        <topology evidence="2">GPI-anchor</topology>
    </subcellularLocation>
</comment>
<keyword evidence="9" id="KW-1015">Disulfide bond</keyword>
<keyword evidence="4" id="KW-0813">Transport</keyword>
<comment type="function">
    <text evidence="1">Plant non-specific lipid-transfer proteins transfer phospholipids as well as galactolipids across membranes. May play a role in wax or cutin deposition in the cell walls of expanding epidermal cells and certain secretory tissues.</text>
</comment>
<dbReference type="Pfam" id="PF14368">
    <property type="entry name" value="LTP_2"/>
    <property type="match status" value="1"/>
</dbReference>
<feature type="signal peptide" evidence="14">
    <location>
        <begin position="1"/>
        <end position="25"/>
    </location>
</feature>
<dbReference type="OMA" id="GACKVNT"/>
<keyword evidence="17" id="KW-1185">Reference proteome</keyword>
<dbReference type="GO" id="GO:0005886">
    <property type="term" value="C:plasma membrane"/>
    <property type="evidence" value="ECO:0007669"/>
    <property type="project" value="UniProtKB-SubCell"/>
</dbReference>
<dbReference type="CDD" id="cd00010">
    <property type="entry name" value="AAI_LTSS"/>
    <property type="match status" value="1"/>
</dbReference>
<keyword evidence="13" id="KW-0472">Membrane</keyword>
<dbReference type="OrthoDB" id="911994at2759"/>
<keyword evidence="13" id="KW-0812">Transmembrane</keyword>
<feature type="transmembrane region" description="Helical" evidence="13">
    <location>
        <begin position="172"/>
        <end position="195"/>
    </location>
</feature>
<feature type="compositionally biased region" description="Polar residues" evidence="12">
    <location>
        <begin position="131"/>
        <end position="145"/>
    </location>
</feature>
<feature type="chain" id="PRO_5031074324" description="Bifunctional inhibitor/plant lipid transfer protein/seed storage helical domain-containing protein" evidence="14">
    <location>
        <begin position="26"/>
        <end position="196"/>
    </location>
</feature>
<evidence type="ECO:0000256" key="11">
    <source>
        <dbReference type="ARBA" id="ARBA00023288"/>
    </source>
</evidence>
<evidence type="ECO:0000256" key="3">
    <source>
        <dbReference type="ARBA" id="ARBA00009748"/>
    </source>
</evidence>
<evidence type="ECO:0000313" key="16">
    <source>
        <dbReference type="EnsemblPlants" id="cds.novel_model_980_5bd9a17a"/>
    </source>
</evidence>
<evidence type="ECO:0000256" key="7">
    <source>
        <dbReference type="ARBA" id="ARBA00022729"/>
    </source>
</evidence>
<evidence type="ECO:0000256" key="4">
    <source>
        <dbReference type="ARBA" id="ARBA00022448"/>
    </source>
</evidence>
<feature type="region of interest" description="Disordered" evidence="12">
    <location>
        <begin position="113"/>
        <end position="160"/>
    </location>
</feature>
<dbReference type="Proteomes" id="UP000596661">
    <property type="component" value="Chromosome 1"/>
</dbReference>
<proteinExistence type="inferred from homology"/>
<evidence type="ECO:0000313" key="17">
    <source>
        <dbReference type="Proteomes" id="UP000596661"/>
    </source>
</evidence>
<evidence type="ECO:0000256" key="1">
    <source>
        <dbReference type="ARBA" id="ARBA00003211"/>
    </source>
</evidence>
<dbReference type="EMBL" id="UZAU01000018">
    <property type="status" value="NOT_ANNOTATED_CDS"/>
    <property type="molecule type" value="Genomic_DNA"/>
</dbReference>